<gene>
    <name evidence="1" type="ORF">E0H31_14240</name>
</gene>
<dbReference type="Proteomes" id="UP000291866">
    <property type="component" value="Unassembled WGS sequence"/>
</dbReference>
<proteinExistence type="predicted"/>
<evidence type="ECO:0000313" key="1">
    <source>
        <dbReference type="EMBL" id="TBX93686.1"/>
    </source>
</evidence>
<reference evidence="1 2" key="1">
    <citation type="submission" date="2019-02" db="EMBL/GenBank/DDBJ databases">
        <title>The competitiveness to form nodules shapes the capacities of Rhizobium leguminosarum sv viciae communities to promote symbiosis with specific hosts.</title>
        <authorList>
            <person name="Boivin S."/>
            <person name="Lepetit M."/>
        </authorList>
    </citation>
    <scope>NUCLEOTIDE SEQUENCE [LARGE SCALE GENOMIC DNA]</scope>
    <source>
        <strain evidence="1 2">SPF4F3</strain>
    </source>
</reference>
<dbReference type="AlphaFoldDB" id="A0A8G2MRQ8"/>
<dbReference type="EMBL" id="SJLU01000006">
    <property type="protein sequence ID" value="TBX93686.1"/>
    <property type="molecule type" value="Genomic_DNA"/>
</dbReference>
<sequence>MGFPCSRQLRTQSKSWFTTVWQLLRFVGRIAIWVGHRCLPYISSRLFMIARLRWRFLTLRAIDRLLLRIGHL</sequence>
<evidence type="ECO:0000313" key="2">
    <source>
        <dbReference type="Proteomes" id="UP000291866"/>
    </source>
</evidence>
<comment type="caution">
    <text evidence="1">The sequence shown here is derived from an EMBL/GenBank/DDBJ whole genome shotgun (WGS) entry which is preliminary data.</text>
</comment>
<organism evidence="1 2">
    <name type="scientific">Rhizobium leguminosarum bv. viciae</name>
    <dbReference type="NCBI Taxonomy" id="387"/>
    <lineage>
        <taxon>Bacteria</taxon>
        <taxon>Pseudomonadati</taxon>
        <taxon>Pseudomonadota</taxon>
        <taxon>Alphaproteobacteria</taxon>
        <taxon>Hyphomicrobiales</taxon>
        <taxon>Rhizobiaceae</taxon>
        <taxon>Rhizobium/Agrobacterium group</taxon>
        <taxon>Rhizobium</taxon>
    </lineage>
</organism>
<name>A0A8G2MRQ8_RHILV</name>
<accession>A0A8G2MRQ8</accession>
<protein>
    <submittedName>
        <fullName evidence="1">Uncharacterized protein</fullName>
    </submittedName>
</protein>